<dbReference type="CDD" id="cd20302">
    <property type="entry name" value="cupin_DAD"/>
    <property type="match status" value="1"/>
</dbReference>
<sequence length="171" mass="19377">MTTSMIGPRPLYAMPGVSHEYMAPELVNDLPEDPRAWVPRPGGGEFLPRLFDTLTGVIVNLNRYRKPGVLGRHLHGSPVYAYTIEGTWRYKEHDWVAKPGSFVFETPGEVHTLVVDEATMVGFFVWMGGYQIYDENDNIIGAQNVLSLIDVCDQHYRECGLGADYVRQFIR</sequence>
<dbReference type="AlphaFoldDB" id="A0A562K7L2"/>
<dbReference type="SUPFAM" id="SSF51182">
    <property type="entry name" value="RmlC-like cupins"/>
    <property type="match status" value="1"/>
</dbReference>
<dbReference type="Proteomes" id="UP000316624">
    <property type="component" value="Unassembled WGS sequence"/>
</dbReference>
<protein>
    <submittedName>
        <fullName evidence="2">ChrR-like protein with cupin domain</fullName>
    </submittedName>
</protein>
<proteinExistence type="predicted"/>
<dbReference type="InterPro" id="IPR014710">
    <property type="entry name" value="RmlC-like_jellyroll"/>
</dbReference>
<dbReference type="InterPro" id="IPR025979">
    <property type="entry name" value="ChrR-like_cupin_dom"/>
</dbReference>
<dbReference type="Pfam" id="PF12973">
    <property type="entry name" value="Cupin_7"/>
    <property type="match status" value="1"/>
</dbReference>
<evidence type="ECO:0000313" key="2">
    <source>
        <dbReference type="EMBL" id="TWH91431.1"/>
    </source>
</evidence>
<dbReference type="InterPro" id="IPR011051">
    <property type="entry name" value="RmlC_Cupin_sf"/>
</dbReference>
<organism evidence="2 3">
    <name type="scientific">Sphingobium wenxiniae (strain DSM 21828 / CGMCC 1.7748 / JZ-1)</name>
    <dbReference type="NCBI Taxonomy" id="595605"/>
    <lineage>
        <taxon>Bacteria</taxon>
        <taxon>Pseudomonadati</taxon>
        <taxon>Pseudomonadota</taxon>
        <taxon>Alphaproteobacteria</taxon>
        <taxon>Sphingomonadales</taxon>
        <taxon>Sphingomonadaceae</taxon>
        <taxon>Sphingobium</taxon>
    </lineage>
</organism>
<dbReference type="Gene3D" id="2.60.120.10">
    <property type="entry name" value="Jelly Rolls"/>
    <property type="match status" value="1"/>
</dbReference>
<accession>A0A562K7L2</accession>
<evidence type="ECO:0000313" key="3">
    <source>
        <dbReference type="Proteomes" id="UP000316624"/>
    </source>
</evidence>
<feature type="domain" description="ChrR-like cupin" evidence="1">
    <location>
        <begin position="36"/>
        <end position="123"/>
    </location>
</feature>
<gene>
    <name evidence="2" type="ORF">IQ35_03245</name>
</gene>
<dbReference type="RefSeq" id="WP_206751998.1">
    <property type="nucleotide sequence ID" value="NZ_JACIIY010000028.1"/>
</dbReference>
<comment type="caution">
    <text evidence="2">The sequence shown here is derived from an EMBL/GenBank/DDBJ whole genome shotgun (WGS) entry which is preliminary data.</text>
</comment>
<name>A0A562K7L2_SPHWJ</name>
<keyword evidence="3" id="KW-1185">Reference proteome</keyword>
<evidence type="ECO:0000259" key="1">
    <source>
        <dbReference type="Pfam" id="PF12973"/>
    </source>
</evidence>
<reference evidence="2 3" key="1">
    <citation type="journal article" date="2015" name="Stand. Genomic Sci.">
        <title>Genomic Encyclopedia of Bacterial and Archaeal Type Strains, Phase III: the genomes of soil and plant-associated and newly described type strains.</title>
        <authorList>
            <person name="Whitman W.B."/>
            <person name="Woyke T."/>
            <person name="Klenk H.P."/>
            <person name="Zhou Y."/>
            <person name="Lilburn T.G."/>
            <person name="Beck B.J."/>
            <person name="De Vos P."/>
            <person name="Vandamme P."/>
            <person name="Eisen J.A."/>
            <person name="Garrity G."/>
            <person name="Hugenholtz P."/>
            <person name="Kyrpides N.C."/>
        </authorList>
    </citation>
    <scope>NUCLEOTIDE SEQUENCE [LARGE SCALE GENOMIC DNA]</scope>
    <source>
        <strain evidence="2 3">CGMCC 1.7748</strain>
    </source>
</reference>
<dbReference type="EMBL" id="VLKK01000016">
    <property type="protein sequence ID" value="TWH91431.1"/>
    <property type="molecule type" value="Genomic_DNA"/>
</dbReference>